<dbReference type="Gene3D" id="3.40.50.720">
    <property type="entry name" value="NAD(P)-binding Rossmann-like Domain"/>
    <property type="match status" value="1"/>
</dbReference>
<dbReference type="AlphaFoldDB" id="A0A2U1V4H8"/>
<proteinExistence type="predicted"/>
<evidence type="ECO:0000256" key="2">
    <source>
        <dbReference type="ARBA" id="ARBA00023027"/>
    </source>
</evidence>
<feature type="domain" description="6-phosphogluconate dehydrogenase NADP-binding" evidence="4">
    <location>
        <begin position="7"/>
        <end position="166"/>
    </location>
</feature>
<dbReference type="InterPro" id="IPR015815">
    <property type="entry name" value="HIBADH-related"/>
</dbReference>
<keyword evidence="2" id="KW-0520">NAD</keyword>
<evidence type="ECO:0000259" key="4">
    <source>
        <dbReference type="Pfam" id="PF03446"/>
    </source>
</evidence>
<dbReference type="InterPro" id="IPR013328">
    <property type="entry name" value="6PGD_dom2"/>
</dbReference>
<dbReference type="RefSeq" id="WP_109517188.1">
    <property type="nucleotide sequence ID" value="NZ_PDOA01000006.1"/>
</dbReference>
<accession>A0A2U1V4H8</accession>
<evidence type="ECO:0000313" key="7">
    <source>
        <dbReference type="Proteomes" id="UP000245048"/>
    </source>
</evidence>
<dbReference type="SUPFAM" id="SSF48179">
    <property type="entry name" value="6-phosphogluconate dehydrogenase C-terminal domain-like"/>
    <property type="match status" value="1"/>
</dbReference>
<protein>
    <submittedName>
        <fullName evidence="6">Uncharacterized protein</fullName>
    </submittedName>
</protein>
<dbReference type="EMBL" id="PDOA01000006">
    <property type="protein sequence ID" value="PWC28793.1"/>
    <property type="molecule type" value="Genomic_DNA"/>
</dbReference>
<feature type="active site" evidence="3">
    <location>
        <position position="175"/>
    </location>
</feature>
<dbReference type="Pfam" id="PF03446">
    <property type="entry name" value="NAD_binding_2"/>
    <property type="match status" value="1"/>
</dbReference>
<dbReference type="InterPro" id="IPR006115">
    <property type="entry name" value="6PGDH_NADP-bd"/>
</dbReference>
<dbReference type="InterPro" id="IPR029154">
    <property type="entry name" value="HIBADH-like_NADP-bd"/>
</dbReference>
<comment type="caution">
    <text evidence="6">The sequence shown here is derived from an EMBL/GenBank/DDBJ whole genome shotgun (WGS) entry which is preliminary data.</text>
</comment>
<evidence type="ECO:0000313" key="6">
    <source>
        <dbReference type="EMBL" id="PWC28793.1"/>
    </source>
</evidence>
<dbReference type="InterPro" id="IPR036291">
    <property type="entry name" value="NAD(P)-bd_dom_sf"/>
</dbReference>
<dbReference type="GO" id="GO:0050661">
    <property type="term" value="F:NADP binding"/>
    <property type="evidence" value="ECO:0007669"/>
    <property type="project" value="InterPro"/>
</dbReference>
<reference evidence="7" key="1">
    <citation type="submission" date="2017-10" db="EMBL/GenBank/DDBJ databases">
        <authorList>
            <person name="Toshchakov S.V."/>
            <person name="Goeva M.A."/>
        </authorList>
    </citation>
    <scope>NUCLEOTIDE SEQUENCE [LARGE SCALE GENOMIC DNA]</scope>
    <source>
        <strain evidence="7">JR1/69-1-13</strain>
    </source>
</reference>
<dbReference type="OrthoDB" id="9812907at2"/>
<dbReference type="Proteomes" id="UP000245048">
    <property type="component" value="Unassembled WGS sequence"/>
</dbReference>
<dbReference type="InterPro" id="IPR008927">
    <property type="entry name" value="6-PGluconate_DH-like_C_sf"/>
</dbReference>
<dbReference type="Gene3D" id="1.10.1040.10">
    <property type="entry name" value="N-(1-d-carboxylethyl)-l-norvaline Dehydrogenase, domain 2"/>
    <property type="match status" value="1"/>
</dbReference>
<dbReference type="PANTHER" id="PTHR43060">
    <property type="entry name" value="3-HYDROXYISOBUTYRATE DEHYDROGENASE-LIKE 1, MITOCHONDRIAL-RELATED"/>
    <property type="match status" value="1"/>
</dbReference>
<evidence type="ECO:0000259" key="5">
    <source>
        <dbReference type="Pfam" id="PF14833"/>
    </source>
</evidence>
<keyword evidence="7" id="KW-1185">Reference proteome</keyword>
<organism evidence="6 7">
    <name type="scientific">Teichococcus aestuarii</name>
    <dbReference type="NCBI Taxonomy" id="568898"/>
    <lineage>
        <taxon>Bacteria</taxon>
        <taxon>Pseudomonadati</taxon>
        <taxon>Pseudomonadota</taxon>
        <taxon>Alphaproteobacteria</taxon>
        <taxon>Acetobacterales</taxon>
        <taxon>Roseomonadaceae</taxon>
        <taxon>Roseomonas</taxon>
    </lineage>
</organism>
<keyword evidence="1" id="KW-0560">Oxidoreductase</keyword>
<evidence type="ECO:0000256" key="3">
    <source>
        <dbReference type="PIRSR" id="PIRSR000103-1"/>
    </source>
</evidence>
<feature type="domain" description="3-hydroxyisobutyrate dehydrogenase-like NAD-binding" evidence="5">
    <location>
        <begin position="171"/>
        <end position="289"/>
    </location>
</feature>
<gene>
    <name evidence="6" type="ORF">CR165_11825</name>
</gene>
<dbReference type="Pfam" id="PF14833">
    <property type="entry name" value="NAD_binding_11"/>
    <property type="match status" value="1"/>
</dbReference>
<evidence type="ECO:0000256" key="1">
    <source>
        <dbReference type="ARBA" id="ARBA00023002"/>
    </source>
</evidence>
<sequence length="306" mass="32068">MSDDARSIGFIGLGGMGGGLVRNLLRKGRQVMVADRREEAVAQHVALGATAAPSLAAMATAADILAICVNTAEDVEALSLGPDGLLAAMRPGSILLDHTTTNPEAVRRMSEAAAGRGIAYAEAPMTRTPVHAEQGCVNVLFGGEAALLDSLRPVFALYAENVFHIGPVGHAIRLKLIHNYVAFANVAAWCEGFALAAKDGLDLGRAVEIISAAGGRSGMLDLYGRKTLSRDFDPGISIALARKDVKYYARWLESAGLPGFMADSIHQTYAMAEALGFSEENCAAVIKAYEHFTGIEATLPDGAKAG</sequence>
<dbReference type="PIRSF" id="PIRSF000103">
    <property type="entry name" value="HIBADH"/>
    <property type="match status" value="1"/>
</dbReference>
<dbReference type="PANTHER" id="PTHR43060:SF15">
    <property type="entry name" value="3-HYDROXYISOBUTYRATE DEHYDROGENASE-LIKE 1, MITOCHONDRIAL-RELATED"/>
    <property type="match status" value="1"/>
</dbReference>
<dbReference type="GO" id="GO:0051287">
    <property type="term" value="F:NAD binding"/>
    <property type="evidence" value="ECO:0007669"/>
    <property type="project" value="InterPro"/>
</dbReference>
<dbReference type="GO" id="GO:0016491">
    <property type="term" value="F:oxidoreductase activity"/>
    <property type="evidence" value="ECO:0007669"/>
    <property type="project" value="UniProtKB-KW"/>
</dbReference>
<name>A0A2U1V4H8_9PROT</name>
<dbReference type="SUPFAM" id="SSF51735">
    <property type="entry name" value="NAD(P)-binding Rossmann-fold domains"/>
    <property type="match status" value="1"/>
</dbReference>